<keyword evidence="5" id="KW-0540">Nuclease</keyword>
<dbReference type="SUPFAM" id="SSF53098">
    <property type="entry name" value="Ribonuclease H-like"/>
    <property type="match status" value="1"/>
</dbReference>
<dbReference type="FunFam" id="3.30.420.10:FF:000032">
    <property type="entry name" value="Retrovirus-related Pol polyprotein from transposon 297-like Protein"/>
    <property type="match status" value="1"/>
</dbReference>
<keyword evidence="2" id="KW-0645">Protease</keyword>
<feature type="compositionally biased region" description="Low complexity" evidence="10">
    <location>
        <begin position="311"/>
        <end position="332"/>
    </location>
</feature>
<keyword evidence="3" id="KW-0808">Transferase</keyword>
<evidence type="ECO:0000256" key="9">
    <source>
        <dbReference type="ARBA" id="ARBA00023268"/>
    </source>
</evidence>
<dbReference type="InterPro" id="IPR000477">
    <property type="entry name" value="RT_dom"/>
</dbReference>
<dbReference type="EMBL" id="CADCXV010000832">
    <property type="protein sequence ID" value="CAB0036889.1"/>
    <property type="molecule type" value="Genomic_DNA"/>
</dbReference>
<evidence type="ECO:0000256" key="1">
    <source>
        <dbReference type="ARBA" id="ARBA00012493"/>
    </source>
</evidence>
<keyword evidence="14" id="KW-1185">Reference proteome</keyword>
<dbReference type="SUPFAM" id="SSF56672">
    <property type="entry name" value="DNA/RNA polymerases"/>
    <property type="match status" value="1"/>
</dbReference>
<dbReference type="GO" id="GO:0003964">
    <property type="term" value="F:RNA-directed DNA polymerase activity"/>
    <property type="evidence" value="ECO:0007669"/>
    <property type="project" value="UniProtKB-KW"/>
</dbReference>
<feature type="compositionally biased region" description="Basic and acidic residues" evidence="10">
    <location>
        <begin position="1"/>
        <end position="18"/>
    </location>
</feature>
<feature type="compositionally biased region" description="Pro residues" evidence="10">
    <location>
        <begin position="1262"/>
        <end position="1271"/>
    </location>
</feature>
<feature type="domain" description="Integrase catalytic" evidence="12">
    <location>
        <begin position="971"/>
        <end position="1140"/>
    </location>
</feature>
<feature type="domain" description="Reverse transcriptase" evidence="11">
    <location>
        <begin position="465"/>
        <end position="641"/>
    </location>
</feature>
<dbReference type="PANTHER" id="PTHR37984:SF5">
    <property type="entry name" value="PROTEIN NYNRIN-LIKE"/>
    <property type="match status" value="1"/>
</dbReference>
<accession>A0A6H5IK07</accession>
<evidence type="ECO:0000256" key="6">
    <source>
        <dbReference type="ARBA" id="ARBA00022759"/>
    </source>
</evidence>
<dbReference type="Gene3D" id="3.30.420.10">
    <property type="entry name" value="Ribonuclease H-like superfamily/Ribonuclease H"/>
    <property type="match status" value="1"/>
</dbReference>
<evidence type="ECO:0000256" key="4">
    <source>
        <dbReference type="ARBA" id="ARBA00022695"/>
    </source>
</evidence>
<proteinExistence type="predicted"/>
<evidence type="ECO:0000313" key="13">
    <source>
        <dbReference type="EMBL" id="CAB0036889.1"/>
    </source>
</evidence>
<dbReference type="Pfam" id="PF23055">
    <property type="entry name" value="DUF7041"/>
    <property type="match status" value="1"/>
</dbReference>
<dbReference type="GO" id="GO:0015074">
    <property type="term" value="P:DNA integration"/>
    <property type="evidence" value="ECO:0007669"/>
    <property type="project" value="InterPro"/>
</dbReference>
<feature type="compositionally biased region" description="Polar residues" evidence="10">
    <location>
        <begin position="25"/>
        <end position="34"/>
    </location>
</feature>
<evidence type="ECO:0000256" key="8">
    <source>
        <dbReference type="ARBA" id="ARBA00022918"/>
    </source>
</evidence>
<dbReference type="EC" id="2.7.7.49" evidence="1"/>
<dbReference type="InterPro" id="IPR012337">
    <property type="entry name" value="RNaseH-like_sf"/>
</dbReference>
<dbReference type="InterPro" id="IPR043128">
    <property type="entry name" value="Rev_trsase/Diguanyl_cyclase"/>
</dbReference>
<keyword evidence="6" id="KW-0255">Endonuclease</keyword>
<dbReference type="GO" id="GO:0003676">
    <property type="term" value="F:nucleic acid binding"/>
    <property type="evidence" value="ECO:0007669"/>
    <property type="project" value="InterPro"/>
</dbReference>
<dbReference type="InterPro" id="IPR055469">
    <property type="entry name" value="DUF7041"/>
</dbReference>
<evidence type="ECO:0000256" key="2">
    <source>
        <dbReference type="ARBA" id="ARBA00022670"/>
    </source>
</evidence>
<dbReference type="Pfam" id="PF00078">
    <property type="entry name" value="RVT_1"/>
    <property type="match status" value="1"/>
</dbReference>
<dbReference type="Pfam" id="PF17919">
    <property type="entry name" value="RT_RNaseH_2"/>
    <property type="match status" value="1"/>
</dbReference>
<feature type="region of interest" description="Disordered" evidence="10">
    <location>
        <begin position="292"/>
        <end position="380"/>
    </location>
</feature>
<reference evidence="13 14" key="1">
    <citation type="submission" date="2020-02" db="EMBL/GenBank/DDBJ databases">
        <authorList>
            <person name="Ferguson B K."/>
        </authorList>
    </citation>
    <scope>NUCLEOTIDE SEQUENCE [LARGE SCALE GENOMIC DNA]</scope>
</reference>
<feature type="region of interest" description="Disordered" evidence="10">
    <location>
        <begin position="1"/>
        <end position="45"/>
    </location>
</feature>
<evidence type="ECO:0000256" key="10">
    <source>
        <dbReference type="SAM" id="MobiDB-lite"/>
    </source>
</evidence>
<evidence type="ECO:0000256" key="3">
    <source>
        <dbReference type="ARBA" id="ARBA00022679"/>
    </source>
</evidence>
<dbReference type="InterPro" id="IPR050951">
    <property type="entry name" value="Retrovirus_Pol_polyprotein"/>
</dbReference>
<keyword evidence="4" id="KW-0548">Nucleotidyltransferase</keyword>
<dbReference type="Gene3D" id="1.10.340.70">
    <property type="match status" value="1"/>
</dbReference>
<evidence type="ECO:0000256" key="7">
    <source>
        <dbReference type="ARBA" id="ARBA00022801"/>
    </source>
</evidence>
<evidence type="ECO:0000256" key="5">
    <source>
        <dbReference type="ARBA" id="ARBA00022722"/>
    </source>
</evidence>
<dbReference type="Pfam" id="PF00665">
    <property type="entry name" value="rve"/>
    <property type="match status" value="1"/>
</dbReference>
<protein>
    <recommendedName>
        <fullName evidence="1">RNA-directed DNA polymerase</fullName>
        <ecNumber evidence="1">2.7.7.49</ecNumber>
    </recommendedName>
</protein>
<name>A0A6H5IK07_9HYME</name>
<feature type="region of interest" description="Disordered" evidence="10">
    <location>
        <begin position="1237"/>
        <end position="1337"/>
    </location>
</feature>
<keyword evidence="8" id="KW-0695">RNA-directed DNA polymerase</keyword>
<dbReference type="GO" id="GO:0008233">
    <property type="term" value="F:peptidase activity"/>
    <property type="evidence" value="ECO:0007669"/>
    <property type="project" value="UniProtKB-KW"/>
</dbReference>
<feature type="compositionally biased region" description="Low complexity" evidence="10">
    <location>
        <begin position="1272"/>
        <end position="1286"/>
    </location>
</feature>
<dbReference type="CDD" id="cd01647">
    <property type="entry name" value="RT_LTR"/>
    <property type="match status" value="1"/>
</dbReference>
<dbReference type="CDD" id="cd09274">
    <property type="entry name" value="RNase_HI_RT_Ty3"/>
    <property type="match status" value="1"/>
</dbReference>
<dbReference type="InterPro" id="IPR001584">
    <property type="entry name" value="Integrase_cat-core"/>
</dbReference>
<dbReference type="Proteomes" id="UP000479190">
    <property type="component" value="Unassembled WGS sequence"/>
</dbReference>
<dbReference type="PROSITE" id="PS50994">
    <property type="entry name" value="INTEGRASE"/>
    <property type="match status" value="1"/>
</dbReference>
<dbReference type="InterPro" id="IPR036397">
    <property type="entry name" value="RNaseH_sf"/>
</dbReference>
<evidence type="ECO:0000313" key="14">
    <source>
        <dbReference type="Proteomes" id="UP000479190"/>
    </source>
</evidence>
<evidence type="ECO:0000259" key="11">
    <source>
        <dbReference type="PROSITE" id="PS50878"/>
    </source>
</evidence>
<dbReference type="OrthoDB" id="7693345at2759"/>
<dbReference type="Gene3D" id="3.30.70.270">
    <property type="match status" value="2"/>
</dbReference>
<dbReference type="Gene3D" id="3.10.10.10">
    <property type="entry name" value="HIV Type 1 Reverse Transcriptase, subunit A, domain 1"/>
    <property type="match status" value="1"/>
</dbReference>
<sequence length="1353" mass="150599">MVTPREDNRLVNVEERQHQPPGANGQMNQDQQQRAPGANGPMNQLPAQLNQDLQQQGPGANGQMNQLPGQMNQLPGQMNQLPGQMNQPPGQMNRLPGQVIQQQLQAGLIDRPIQPGAGRVDDVPPQGVGAVSNCRLPAFWRTGPELWFFQIESQFQVHNVTSDSTRYHLVVAALDVEAIAEVSDIIRRPPDVEKYHTLKTALISRMTDSPEVQLHKLLTGVELGDRRPSQLLRHMRTLAAPANVSDEVLRSRWLDLLPPQTRRLLLVIRNQSLEELAAVADEAHEVGPSVMAASYSLPGDPSRRRTRSRRSLQSSVEQLSSSPQSRVSPSDPAVATEGAPGVVGPGPRESDRLRQRTTRGLDTAGTTRPHGDVADNSSCSVGPLPEVHAVSPVTAKISEAPAESLYQRMAEGFASTEVPAGEMACIPDLPVQHHIVTAGQPVFTRPRRLAGERLEAAKSEFANLLERKIIRPSSSQWASPLHLVPKPGGSWRVTGDYRLLNTRTRPDRHPLPIIEDLLQEIGGDVFSVVDLYRAFYQIPVAPDDIPKTAVTTPFGLFEFVGMPLGLRNSAQTFQRAMNHLLRDLPFIRCYQDDILVLSTGHEEHARHLRELFTVLRDAKLHVNWTKCQLGQEEVIFAGYHVSSSGFRPPESKTQAIVDFPRPVDSTQLRRFLGMTNFYRRCIPSAAALMAPLTSCCSEASSRRKKKLTWTPEAEAAFERTKKAMTEAVRSSFLSPSQPLALYTDASDTAIGAALNQQRESGVWVPLGFFFEETVANGAAILHHFQRILEGRSFRILTDHKPLSYALEQRTDKHSPRQARQLDFIAQFDTVIQHTPGEDNTVADALSRVDSIAMPTVVTTKELSDEQKRDPQLAHVRESKKLKTHRITLNDNELVVVERDGVLRPYIPVALRRAIFDSVHRLSHPSVRATAKRIELNYFWPSLRKDVGRWAKQCMPCQLSKVHRHNRSELGNFNAPDSRFEHIHLDLVKMPLSQGCQNCLTIIDRYTRWPEAIPLTDITAQSVAEALYKHWIAFFGAPLTITTDQGAQFESKLLKQLGGMIGAKHIHTSPYHPQANAMVERLHRTLKAAFKCSPETPWTSALPTVLLGLRTAFKEDLQASPAEMVFGTPLRIPGELVIKQEATSPKASEFVVALRRLFASIRPVPASRHTQHKPFVFKDLSTCEYVMRRLDTIKKPLDPPYSGPHRVVRRVDDRTYIVDINGSEKALSTDQLKPAYYETSDEASQTEERQAAQPSEPTVASEPTPPPDPTPTAQPASATQPRTSAETTPPPTRARTRRVAFSLPSPNARSTGRGVAVAFSTSQSQAHRSRRCLGLPPSSNDRFITKVLKNRRNK</sequence>
<dbReference type="InterPro" id="IPR041588">
    <property type="entry name" value="Integrase_H2C2"/>
</dbReference>
<dbReference type="GO" id="GO:0006508">
    <property type="term" value="P:proteolysis"/>
    <property type="evidence" value="ECO:0007669"/>
    <property type="project" value="UniProtKB-KW"/>
</dbReference>
<keyword evidence="9" id="KW-0511">Multifunctional enzyme</keyword>
<dbReference type="FunFam" id="3.10.10.10:FF:000007">
    <property type="entry name" value="Retrovirus-related Pol polyprotein from transposon 17.6-like Protein"/>
    <property type="match status" value="1"/>
</dbReference>
<dbReference type="InterPro" id="IPR043502">
    <property type="entry name" value="DNA/RNA_pol_sf"/>
</dbReference>
<evidence type="ECO:0000259" key="12">
    <source>
        <dbReference type="PROSITE" id="PS50994"/>
    </source>
</evidence>
<dbReference type="PROSITE" id="PS50878">
    <property type="entry name" value="RT_POL"/>
    <property type="match status" value="1"/>
</dbReference>
<dbReference type="GO" id="GO:0042575">
    <property type="term" value="C:DNA polymerase complex"/>
    <property type="evidence" value="ECO:0007669"/>
    <property type="project" value="UniProtKB-ARBA"/>
</dbReference>
<dbReference type="PANTHER" id="PTHR37984">
    <property type="entry name" value="PROTEIN CBG26694"/>
    <property type="match status" value="1"/>
</dbReference>
<dbReference type="GO" id="GO:0004519">
    <property type="term" value="F:endonuclease activity"/>
    <property type="evidence" value="ECO:0007669"/>
    <property type="project" value="UniProtKB-KW"/>
</dbReference>
<gene>
    <name evidence="13" type="ORF">TBRA_LOCUS8734</name>
</gene>
<dbReference type="FunFam" id="3.30.70.270:FF:000020">
    <property type="entry name" value="Transposon Tf2-6 polyprotein-like Protein"/>
    <property type="match status" value="1"/>
</dbReference>
<dbReference type="Pfam" id="PF17921">
    <property type="entry name" value="Integrase_H2C2"/>
    <property type="match status" value="1"/>
</dbReference>
<organism evidence="13 14">
    <name type="scientific">Trichogramma brassicae</name>
    <dbReference type="NCBI Taxonomy" id="86971"/>
    <lineage>
        <taxon>Eukaryota</taxon>
        <taxon>Metazoa</taxon>
        <taxon>Ecdysozoa</taxon>
        <taxon>Arthropoda</taxon>
        <taxon>Hexapoda</taxon>
        <taxon>Insecta</taxon>
        <taxon>Pterygota</taxon>
        <taxon>Neoptera</taxon>
        <taxon>Endopterygota</taxon>
        <taxon>Hymenoptera</taxon>
        <taxon>Apocrita</taxon>
        <taxon>Proctotrupomorpha</taxon>
        <taxon>Chalcidoidea</taxon>
        <taxon>Trichogrammatidae</taxon>
        <taxon>Trichogramma</taxon>
    </lineage>
</organism>
<keyword evidence="7" id="KW-0378">Hydrolase</keyword>
<dbReference type="InterPro" id="IPR041577">
    <property type="entry name" value="RT_RNaseH_2"/>
</dbReference>